<gene>
    <name evidence="1" type="ORF">MANES_14G023050v8</name>
</gene>
<keyword evidence="2" id="KW-1185">Reference proteome</keyword>
<evidence type="ECO:0000313" key="2">
    <source>
        <dbReference type="Proteomes" id="UP000091857"/>
    </source>
</evidence>
<name>A0ACB7GDS1_MANES</name>
<comment type="caution">
    <text evidence="1">The sequence shown here is derived from an EMBL/GenBank/DDBJ whole genome shotgun (WGS) entry which is preliminary data.</text>
</comment>
<accession>A0ACB7GDS1</accession>
<protein>
    <submittedName>
        <fullName evidence="1">Uncharacterized protein</fullName>
    </submittedName>
</protein>
<organism evidence="1 2">
    <name type="scientific">Manihot esculenta</name>
    <name type="common">Cassava</name>
    <name type="synonym">Jatropha manihot</name>
    <dbReference type="NCBI Taxonomy" id="3983"/>
    <lineage>
        <taxon>Eukaryota</taxon>
        <taxon>Viridiplantae</taxon>
        <taxon>Streptophyta</taxon>
        <taxon>Embryophyta</taxon>
        <taxon>Tracheophyta</taxon>
        <taxon>Spermatophyta</taxon>
        <taxon>Magnoliopsida</taxon>
        <taxon>eudicotyledons</taxon>
        <taxon>Gunneridae</taxon>
        <taxon>Pentapetalae</taxon>
        <taxon>rosids</taxon>
        <taxon>fabids</taxon>
        <taxon>Malpighiales</taxon>
        <taxon>Euphorbiaceae</taxon>
        <taxon>Crotonoideae</taxon>
        <taxon>Manihoteae</taxon>
        <taxon>Manihot</taxon>
    </lineage>
</organism>
<reference evidence="2" key="1">
    <citation type="journal article" date="2016" name="Nat. Biotechnol.">
        <title>Sequencing wild and cultivated cassava and related species reveals extensive interspecific hybridization and genetic diversity.</title>
        <authorList>
            <person name="Bredeson J.V."/>
            <person name="Lyons J.B."/>
            <person name="Prochnik S.E."/>
            <person name="Wu G.A."/>
            <person name="Ha C.M."/>
            <person name="Edsinger-Gonzales E."/>
            <person name="Grimwood J."/>
            <person name="Schmutz J."/>
            <person name="Rabbi I.Y."/>
            <person name="Egesi C."/>
            <person name="Nauluvula P."/>
            <person name="Lebot V."/>
            <person name="Ndunguru J."/>
            <person name="Mkamilo G."/>
            <person name="Bart R.S."/>
            <person name="Setter T.L."/>
            <person name="Gleadow R.M."/>
            <person name="Kulakow P."/>
            <person name="Ferguson M.E."/>
            <person name="Rounsley S."/>
            <person name="Rokhsar D.S."/>
        </authorList>
    </citation>
    <scope>NUCLEOTIDE SEQUENCE [LARGE SCALE GENOMIC DNA]</scope>
    <source>
        <strain evidence="2">cv. AM560-2</strain>
    </source>
</reference>
<proteinExistence type="predicted"/>
<dbReference type="Proteomes" id="UP000091857">
    <property type="component" value="Chromosome 14"/>
</dbReference>
<dbReference type="EMBL" id="CM004400">
    <property type="protein sequence ID" value="KAG8638380.1"/>
    <property type="molecule type" value="Genomic_DNA"/>
</dbReference>
<sequence>MAAFLRLQASSVFNLGRCDQRLPGMRVAASSDYGDKSFLLSGSEQVKNARLIGC</sequence>
<evidence type="ECO:0000313" key="1">
    <source>
        <dbReference type="EMBL" id="KAG8638380.1"/>
    </source>
</evidence>